<dbReference type="SMART" id="SM00148">
    <property type="entry name" value="PLCXc"/>
    <property type="match status" value="1"/>
</dbReference>
<dbReference type="InterPro" id="IPR000008">
    <property type="entry name" value="C2_dom"/>
</dbReference>
<comment type="function">
    <text evidence="6">The production of the second messenger molecules diacylglycerol (DAG) and inositol 1,4,5-trisphosphate (IP3) is mediated by activated phosphatidylinositol-specific phospholipase C enzymes.</text>
</comment>
<dbReference type="GO" id="GO:0004435">
    <property type="term" value="F:phosphatidylinositol-4,5-bisphosphate phospholipase C activity"/>
    <property type="evidence" value="ECO:0007669"/>
    <property type="project" value="UniProtKB-EC"/>
</dbReference>
<dbReference type="PROSITE" id="PS50222">
    <property type="entry name" value="EF_HAND_2"/>
    <property type="match status" value="2"/>
</dbReference>
<dbReference type="SMART" id="SM00054">
    <property type="entry name" value="EFh"/>
    <property type="match status" value="2"/>
</dbReference>
<dbReference type="CDD" id="cd00275">
    <property type="entry name" value="C2_PLC_like"/>
    <property type="match status" value="1"/>
</dbReference>
<dbReference type="InterPro" id="IPR011993">
    <property type="entry name" value="PH-like_dom_sf"/>
</dbReference>
<dbReference type="GO" id="GO:0005509">
    <property type="term" value="F:calcium ion binding"/>
    <property type="evidence" value="ECO:0007669"/>
    <property type="project" value="InterPro"/>
</dbReference>
<dbReference type="Pfam" id="PF00388">
    <property type="entry name" value="PI-PLC-X"/>
    <property type="match status" value="1"/>
</dbReference>
<reference evidence="12" key="1">
    <citation type="journal article" date="2020" name="Fungal Divers.">
        <title>Resolving the Mortierellaceae phylogeny through synthesis of multi-gene phylogenetics and phylogenomics.</title>
        <authorList>
            <person name="Vandepol N."/>
            <person name="Liber J."/>
            <person name="Desiro A."/>
            <person name="Na H."/>
            <person name="Kennedy M."/>
            <person name="Barry K."/>
            <person name="Grigoriev I.V."/>
            <person name="Miller A.N."/>
            <person name="O'Donnell K."/>
            <person name="Stajich J.E."/>
            <person name="Bonito G."/>
        </authorList>
    </citation>
    <scope>NUCLEOTIDE SEQUENCE</scope>
    <source>
        <strain evidence="12">CK1249</strain>
    </source>
</reference>
<keyword evidence="2 7" id="KW-0378">Hydrolase</keyword>
<comment type="catalytic activity">
    <reaction evidence="1 7">
        <text>a 1,2-diacyl-sn-glycero-3-phospho-(1D-myo-inositol-4,5-bisphosphate) + H2O = 1D-myo-inositol 1,4,5-trisphosphate + a 1,2-diacyl-sn-glycerol + H(+)</text>
        <dbReference type="Rhea" id="RHEA:33179"/>
        <dbReference type="ChEBI" id="CHEBI:15377"/>
        <dbReference type="ChEBI" id="CHEBI:15378"/>
        <dbReference type="ChEBI" id="CHEBI:17815"/>
        <dbReference type="ChEBI" id="CHEBI:58456"/>
        <dbReference type="ChEBI" id="CHEBI:203600"/>
        <dbReference type="EC" id="3.1.4.11"/>
    </reaction>
</comment>
<dbReference type="PANTHER" id="PTHR10336:SF36">
    <property type="entry name" value="1-PHOSPHATIDYLINOSITOL 4,5-BISPHOSPHATE PHOSPHODIESTERASE BETA-4"/>
    <property type="match status" value="1"/>
</dbReference>
<dbReference type="InterPro" id="IPR002048">
    <property type="entry name" value="EF_hand_dom"/>
</dbReference>
<feature type="compositionally biased region" description="Polar residues" evidence="8">
    <location>
        <begin position="36"/>
        <end position="50"/>
    </location>
</feature>
<accession>A0A9P6JCI5</accession>
<dbReference type="Pfam" id="PF00168">
    <property type="entry name" value="C2"/>
    <property type="match status" value="1"/>
</dbReference>
<dbReference type="InterPro" id="IPR037755">
    <property type="entry name" value="Plc1_PH"/>
</dbReference>
<protein>
    <recommendedName>
        <fullName evidence="7">Phosphoinositide phospholipase C</fullName>
        <ecNumber evidence="7">3.1.4.11</ecNumber>
    </recommendedName>
</protein>
<dbReference type="InterPro" id="IPR001192">
    <property type="entry name" value="PI-PLC_fam"/>
</dbReference>
<dbReference type="CDD" id="cd16207">
    <property type="entry name" value="EFh_ScPlc1p_like"/>
    <property type="match status" value="1"/>
</dbReference>
<feature type="non-terminal residue" evidence="12">
    <location>
        <position position="1065"/>
    </location>
</feature>
<feature type="region of interest" description="Disordered" evidence="8">
    <location>
        <begin position="689"/>
        <end position="718"/>
    </location>
</feature>
<dbReference type="PROSITE" id="PS50004">
    <property type="entry name" value="C2"/>
    <property type="match status" value="1"/>
</dbReference>
<dbReference type="Pfam" id="PF00387">
    <property type="entry name" value="PI-PLC-Y"/>
    <property type="match status" value="1"/>
</dbReference>
<dbReference type="Gene3D" id="2.30.29.30">
    <property type="entry name" value="Pleckstrin-homology domain (PH domain)/Phosphotyrosine-binding domain (PTB)"/>
    <property type="match status" value="1"/>
</dbReference>
<dbReference type="PRINTS" id="PR00390">
    <property type="entry name" value="PHPHLIPASEC"/>
</dbReference>
<dbReference type="InterPro" id="IPR017946">
    <property type="entry name" value="PLC-like_Pdiesterase_TIM-brl"/>
</dbReference>
<evidence type="ECO:0000256" key="4">
    <source>
        <dbReference type="ARBA" id="ARBA00023098"/>
    </source>
</evidence>
<feature type="region of interest" description="Disordered" evidence="8">
    <location>
        <begin position="216"/>
        <end position="253"/>
    </location>
</feature>
<dbReference type="OrthoDB" id="269822at2759"/>
<dbReference type="EC" id="3.1.4.11" evidence="7"/>
<feature type="compositionally biased region" description="Low complexity" evidence="8">
    <location>
        <begin position="168"/>
        <end position="178"/>
    </location>
</feature>
<dbReference type="AlphaFoldDB" id="A0A9P6JCI5"/>
<dbReference type="FunFam" id="3.20.20.190:FF:000039">
    <property type="entry name" value="Phosphoinositide phospholipase C"/>
    <property type="match status" value="1"/>
</dbReference>
<dbReference type="Gene3D" id="2.60.40.150">
    <property type="entry name" value="C2 domain"/>
    <property type="match status" value="1"/>
</dbReference>
<feature type="compositionally biased region" description="Polar residues" evidence="8">
    <location>
        <begin position="72"/>
        <end position="85"/>
    </location>
</feature>
<feature type="region of interest" description="Disordered" evidence="8">
    <location>
        <begin position="1"/>
        <end position="203"/>
    </location>
</feature>
<evidence type="ECO:0000256" key="5">
    <source>
        <dbReference type="ARBA" id="ARBA00023224"/>
    </source>
</evidence>
<keyword evidence="3 7" id="KW-0442">Lipid degradation</keyword>
<evidence type="ECO:0000259" key="10">
    <source>
        <dbReference type="PROSITE" id="PS50008"/>
    </source>
</evidence>
<sequence length="1065" mass="119151">TAPRSPYIRRTSSFPNQRASSESNHDEARDDDIIIFSSTPPVTIARSSSVKIPRTGTPAAGFHKGSPDQAPNLASSIGSQNQDTPVVQWPRGGVSSAASRSQEHFMRCHRRTSTSSDASLMDTQPQMATTPPVGSTLRQDQGQRPSLDRQYSRSGSTHAAIPTAMTTSSSLASVQDSSANKVHRKTPSNASAESNASADSHGVSRAAAVAAAAVVPSGSNPLPSPSLDQTQQHADSEPSRDSDASAKNTPTDVVPALNPLVAKQLELGTQMLKISAKKQHIRTFKLDLEQGRILWDSRKFGRINVEQIKELRKGKAARMYREQLRVQHEHEERWLTIIYSAMGKYKALHLVAPTKDTYQDWIMAVERMWSVKREVAEGLPQLQRKTNQWLKEHWMDADKNVDSKLGYEEVVRLCHRLNINFSRKEIRQRFDQADEKKQGFLDFADFTHFVKLLKERKEVIQLFNKIAKEDPLSMTVSEFTRFMLDIQKSSFEKDHIKEIYNKHRDKTVEKFTVDSLTSFLLSTDNSVVSPVHAQVHQDMEQTLSNYYISSSHNTYLLGHQLTGISSIEGYIRALQSGCRCVELDCWDGADGQPVIYHGRTLTSKILFRDVIEAISTYAFVNSPYPLILSLEIHCDLDQQEIMANIMRSKLGSWLVVAPLDSGLVLLPSPHQLKFKILVKSKVLPPDAVAQEYSTDTESESEKESESDSDGVKTSKPKAKSKKIRIARALSDITIYCQSRHFPGFSHDGCSPHKIISFSERVSLRMCKQSLQDYINMNKNHLTRVYPAGFRINSTNYDPHHHWAAGAQVVALNYQSHDRGMQMNSAMFRLNGHCGYVLKPQPLRLGAGETCNHDRAPAFSKSHPVDITIELISAQQLPRPNEAQTGDVVDPVCEIELLVPGQSSVKYKTHHVSDNGFNPVWQQSFSFRVDYEHHELVFFRFVVQDEDIKFSDLIASYCISLDCLQEGYRHIPLHDPSGDPYLYSTLFLKISIQPAHVRITLSSELRLAAAATAGSHRKSGTTSSQSTASDEDLSSLRPLPMLPPLSREPPIDLTDLPPLPPTPPPK</sequence>
<evidence type="ECO:0000256" key="2">
    <source>
        <dbReference type="ARBA" id="ARBA00022801"/>
    </source>
</evidence>
<evidence type="ECO:0000313" key="13">
    <source>
        <dbReference type="Proteomes" id="UP000738359"/>
    </source>
</evidence>
<evidence type="ECO:0000256" key="3">
    <source>
        <dbReference type="ARBA" id="ARBA00022963"/>
    </source>
</evidence>
<dbReference type="PROSITE" id="PS50007">
    <property type="entry name" value="PIPLC_X_DOMAIN"/>
    <property type="match status" value="1"/>
</dbReference>
<dbReference type="Pfam" id="PF13499">
    <property type="entry name" value="EF-hand_7"/>
    <property type="match status" value="1"/>
</dbReference>
<feature type="compositionally biased region" description="Low complexity" evidence="8">
    <location>
        <begin position="216"/>
        <end position="227"/>
    </location>
</feature>
<feature type="compositionally biased region" description="Pro residues" evidence="8">
    <location>
        <begin position="1056"/>
        <end position="1065"/>
    </location>
</feature>
<feature type="domain" description="C2" evidence="9">
    <location>
        <begin position="852"/>
        <end position="974"/>
    </location>
</feature>
<dbReference type="SUPFAM" id="SSF51695">
    <property type="entry name" value="PLC-like phosphodiesterases"/>
    <property type="match status" value="1"/>
</dbReference>
<feature type="compositionally biased region" description="Basic and acidic residues" evidence="8">
    <location>
        <begin position="699"/>
        <end position="712"/>
    </location>
</feature>
<evidence type="ECO:0000256" key="8">
    <source>
        <dbReference type="SAM" id="MobiDB-lite"/>
    </source>
</evidence>
<feature type="compositionally biased region" description="Polar residues" evidence="8">
    <location>
        <begin position="113"/>
        <end position="144"/>
    </location>
</feature>
<evidence type="ECO:0000256" key="1">
    <source>
        <dbReference type="ARBA" id="ARBA00001195"/>
    </source>
</evidence>
<name>A0A9P6JCI5_MORAP</name>
<dbReference type="InterPro" id="IPR035892">
    <property type="entry name" value="C2_domain_sf"/>
</dbReference>
<feature type="compositionally biased region" description="Low complexity" evidence="8">
    <location>
        <begin position="188"/>
        <end position="198"/>
    </location>
</feature>
<evidence type="ECO:0000313" key="12">
    <source>
        <dbReference type="EMBL" id="KAF9967031.1"/>
    </source>
</evidence>
<dbReference type="SMART" id="SM00239">
    <property type="entry name" value="C2"/>
    <property type="match status" value="1"/>
</dbReference>
<dbReference type="InterPro" id="IPR001711">
    <property type="entry name" value="PLipase_C_Pinositol-sp_Y"/>
</dbReference>
<dbReference type="CDD" id="cd08558">
    <property type="entry name" value="PI-PLCc_eukaryota"/>
    <property type="match status" value="1"/>
</dbReference>
<dbReference type="PANTHER" id="PTHR10336">
    <property type="entry name" value="PHOSPHOINOSITIDE-SPECIFIC PHOSPHOLIPASE C FAMILY PROTEIN"/>
    <property type="match status" value="1"/>
</dbReference>
<evidence type="ECO:0000256" key="6">
    <source>
        <dbReference type="ARBA" id="ARBA00059664"/>
    </source>
</evidence>
<feature type="region of interest" description="Disordered" evidence="8">
    <location>
        <begin position="1012"/>
        <end position="1065"/>
    </location>
</feature>
<feature type="compositionally biased region" description="Polar residues" evidence="8">
    <location>
        <begin position="10"/>
        <end position="22"/>
    </location>
</feature>
<dbReference type="Proteomes" id="UP000738359">
    <property type="component" value="Unassembled WGS sequence"/>
</dbReference>
<evidence type="ECO:0000256" key="7">
    <source>
        <dbReference type="RuleBase" id="RU361133"/>
    </source>
</evidence>
<dbReference type="Gene3D" id="1.10.238.10">
    <property type="entry name" value="EF-hand"/>
    <property type="match status" value="2"/>
</dbReference>
<proteinExistence type="predicted"/>
<organism evidence="12 13">
    <name type="scientific">Mortierella alpina</name>
    <name type="common">Oleaginous fungus</name>
    <name type="synonym">Mortierella renispora</name>
    <dbReference type="NCBI Taxonomy" id="64518"/>
    <lineage>
        <taxon>Eukaryota</taxon>
        <taxon>Fungi</taxon>
        <taxon>Fungi incertae sedis</taxon>
        <taxon>Mucoromycota</taxon>
        <taxon>Mortierellomycotina</taxon>
        <taxon>Mortierellomycetes</taxon>
        <taxon>Mortierellales</taxon>
        <taxon>Mortierellaceae</taxon>
        <taxon>Mortierella</taxon>
    </lineage>
</organism>
<dbReference type="SUPFAM" id="SSF47473">
    <property type="entry name" value="EF-hand"/>
    <property type="match status" value="1"/>
</dbReference>
<keyword evidence="5" id="KW-0807">Transducer</keyword>
<dbReference type="GO" id="GO:0048015">
    <property type="term" value="P:phosphatidylinositol-mediated signaling"/>
    <property type="evidence" value="ECO:0007669"/>
    <property type="project" value="TreeGrafter"/>
</dbReference>
<evidence type="ECO:0000259" key="9">
    <source>
        <dbReference type="PROSITE" id="PS50004"/>
    </source>
</evidence>
<dbReference type="GO" id="GO:0051209">
    <property type="term" value="P:release of sequestered calcium ion into cytosol"/>
    <property type="evidence" value="ECO:0007669"/>
    <property type="project" value="TreeGrafter"/>
</dbReference>
<feature type="domain" description="EF-hand" evidence="11">
    <location>
        <begin position="385"/>
        <end position="420"/>
    </location>
</feature>
<gene>
    <name evidence="12" type="primary">PLC1</name>
    <name evidence="12" type="ORF">BGZ70_000378</name>
</gene>
<dbReference type="GO" id="GO:0016042">
    <property type="term" value="P:lipid catabolic process"/>
    <property type="evidence" value="ECO:0007669"/>
    <property type="project" value="UniProtKB-KW"/>
</dbReference>
<dbReference type="EMBL" id="JAAAHY010000107">
    <property type="protein sequence ID" value="KAF9967031.1"/>
    <property type="molecule type" value="Genomic_DNA"/>
</dbReference>
<evidence type="ECO:0000259" key="11">
    <source>
        <dbReference type="PROSITE" id="PS50222"/>
    </source>
</evidence>
<feature type="compositionally biased region" description="Basic and acidic residues" evidence="8">
    <location>
        <begin position="23"/>
        <end position="32"/>
    </location>
</feature>
<dbReference type="SUPFAM" id="SSF50729">
    <property type="entry name" value="PH domain-like"/>
    <property type="match status" value="1"/>
</dbReference>
<dbReference type="SMART" id="SM00149">
    <property type="entry name" value="PLCYc"/>
    <property type="match status" value="1"/>
</dbReference>
<keyword evidence="13" id="KW-1185">Reference proteome</keyword>
<dbReference type="Gene3D" id="3.20.20.190">
    <property type="entry name" value="Phosphatidylinositol (PI) phosphodiesterase"/>
    <property type="match status" value="1"/>
</dbReference>
<dbReference type="CDD" id="cd13360">
    <property type="entry name" value="PH_PLC_fungal"/>
    <property type="match status" value="1"/>
</dbReference>
<feature type="domain" description="PI-PLC Y-box" evidence="10">
    <location>
        <begin position="729"/>
        <end position="843"/>
    </location>
</feature>
<comment type="caution">
    <text evidence="12">The sequence shown here is derived from an EMBL/GenBank/DDBJ whole genome shotgun (WGS) entry which is preliminary data.</text>
</comment>
<dbReference type="SUPFAM" id="SSF49562">
    <property type="entry name" value="C2 domain (Calcium/lipid-binding domain, CaLB)"/>
    <property type="match status" value="1"/>
</dbReference>
<dbReference type="PROSITE" id="PS50008">
    <property type="entry name" value="PIPLC_Y_DOMAIN"/>
    <property type="match status" value="1"/>
</dbReference>
<feature type="compositionally biased region" description="Basic and acidic residues" evidence="8">
    <location>
        <begin position="234"/>
        <end position="244"/>
    </location>
</feature>
<keyword evidence="4 7" id="KW-0443">Lipid metabolism</keyword>
<feature type="domain" description="EF-hand" evidence="11">
    <location>
        <begin position="421"/>
        <end position="456"/>
    </location>
</feature>
<dbReference type="InterPro" id="IPR000909">
    <property type="entry name" value="PLipase_C_PInositol-sp_X_dom"/>
</dbReference>
<dbReference type="InterPro" id="IPR011992">
    <property type="entry name" value="EF-hand-dom_pair"/>
</dbReference>